<dbReference type="STRING" id="675511.GCA_000341735_00470"/>
<dbReference type="EMBL" id="CP035467">
    <property type="protein sequence ID" value="QCW83028.1"/>
    <property type="molecule type" value="Genomic_DNA"/>
</dbReference>
<keyword evidence="3" id="KW-1185">Reference proteome</keyword>
<dbReference type="OrthoDB" id="5564249at2"/>
<keyword evidence="1" id="KW-1133">Transmembrane helix</keyword>
<proteinExistence type="predicted"/>
<accession>A0A4P9UNV7</accession>
<keyword evidence="1" id="KW-0812">Transmembrane</keyword>
<evidence type="ECO:0000313" key="2">
    <source>
        <dbReference type="EMBL" id="QCW83028.1"/>
    </source>
</evidence>
<feature type="transmembrane region" description="Helical" evidence="1">
    <location>
        <begin position="12"/>
        <end position="35"/>
    </location>
</feature>
<evidence type="ECO:0000256" key="1">
    <source>
        <dbReference type="SAM" id="Phobius"/>
    </source>
</evidence>
<name>A0A4P9UNV7_METBY</name>
<dbReference type="Proteomes" id="UP000305881">
    <property type="component" value="Chromosome"/>
</dbReference>
<evidence type="ECO:0008006" key="4">
    <source>
        <dbReference type="Google" id="ProtNLM"/>
    </source>
</evidence>
<dbReference type="AlphaFoldDB" id="A0A4P9UNV7"/>
<reference evidence="3" key="1">
    <citation type="journal article" date="2019" name="J. Bacteriol.">
        <title>A Mutagenic Screen Identifies a TonB-Dependent Receptor Required for the Lanthanide Metal Switch in the Type I Methanotroph 'Methylotuvimicrobium buryatense' 5GB1C.</title>
        <authorList>
            <person name="Groom J.D."/>
            <person name="Ford S.M."/>
            <person name="Pesesky M.W."/>
            <person name="Lidstrom M.E."/>
        </authorList>
    </citation>
    <scope>NUCLEOTIDE SEQUENCE [LARGE SCALE GENOMIC DNA]</scope>
    <source>
        <strain evidence="3">5GB1C</strain>
    </source>
</reference>
<sequence>MNVTNTLTRNNGIGLIEVLIATVVVAVGLLAISSLQINLISGSSNNKIRSEAMLLANLKLEELKDRIEKEDSFDEIASGKETNWIVGSNENFARYWLVTDQTNPERKVVEVKVAWGATGQMVLNAANAAAANAAANSSASIANEQVIVQSVISFQSPGASMLAASDDERGLNAMSPSPSAESSDKIFDDLNVPLDDLTLFDAERGIYTREINGETQYFKENDMGGGDRVFLCSDLVYFENNLYTRRVNDDSIAGDESIELFSDNNDGLSCTRQIRFNGGIIIPIRGIVYSRATTGNNPNAGLLDVNLFTFNASESGAYCVFNPIANSTEAPYVCYVGGNCINGPDGTHLPRVDAETPLQLATAGQHTAVTECPKPAVAQIKVGPGGWRGNVGLLGIASNGNNVCFAEELAGPSSTINTARAYYTRRTNGNIVSNEGINKPYDCHNFLIINGKNTLTQISNECKARAATISGLKLASKYIQRNLTGTSPNSVDLITDVSYCPGDVAPTILVSGEIKNASTAPTVTITDGIQTPVECQATTTAYSCTITTNEPALTVNATSGSLVATCVMAPSTVGCTLNLATPTLTTYTITGNIIGGRREEVVIELAGTACTIDHTNAPSIYTCSIQTTANIATLSASGGGVTPSSVSVQLTPGTSDPTTVEGPNFNAIIPRTISGTISFTNQVTIAQASISVLEGNCGTAINPTGSQSYSCTVPDGVENTLTITISPPCSTGNNSRKYQITQGTNSSLGTGTLAIPLGTVTGNQTRDISVSRSNTNC</sequence>
<keyword evidence="1" id="KW-0472">Membrane</keyword>
<dbReference type="RefSeq" id="WP_017839121.1">
    <property type="nucleotide sequence ID" value="NZ_CP035467.1"/>
</dbReference>
<protein>
    <recommendedName>
        <fullName evidence="4">Prepilin-type N-terminal cleavage/methylation domain-containing protein</fullName>
    </recommendedName>
</protein>
<evidence type="ECO:0000313" key="3">
    <source>
        <dbReference type="Proteomes" id="UP000305881"/>
    </source>
</evidence>
<gene>
    <name evidence="2" type="ORF">EQU24_12855</name>
</gene>
<organism evidence="2 3">
    <name type="scientific">Methylotuvimicrobium buryatense</name>
    <name type="common">Methylomicrobium buryatense</name>
    <dbReference type="NCBI Taxonomy" id="95641"/>
    <lineage>
        <taxon>Bacteria</taxon>
        <taxon>Pseudomonadati</taxon>
        <taxon>Pseudomonadota</taxon>
        <taxon>Gammaproteobacteria</taxon>
        <taxon>Methylococcales</taxon>
        <taxon>Methylococcaceae</taxon>
        <taxon>Methylotuvimicrobium</taxon>
    </lineage>
</organism>
<dbReference type="KEGG" id="mbur:EQU24_12855"/>